<evidence type="ECO:0000256" key="1">
    <source>
        <dbReference type="ARBA" id="ARBA00004141"/>
    </source>
</evidence>
<evidence type="ECO:0000313" key="7">
    <source>
        <dbReference type="Proteomes" id="UP000830375"/>
    </source>
</evidence>
<dbReference type="PANTHER" id="PTHR20516">
    <property type="entry name" value="TRANSMEMBRANE PROTEIN 114/235 FAMILY MEMBER"/>
    <property type="match status" value="1"/>
</dbReference>
<evidence type="ECO:0000256" key="4">
    <source>
        <dbReference type="ARBA" id="ARBA00023136"/>
    </source>
</evidence>
<evidence type="ECO:0000313" key="6">
    <source>
        <dbReference type="EMBL" id="KAI2658331.1"/>
    </source>
</evidence>
<dbReference type="SUPFAM" id="SSF57924">
    <property type="entry name" value="Inhibitor of apoptosis (IAP) repeat"/>
    <property type="match status" value="1"/>
</dbReference>
<feature type="transmembrane region" description="Helical" evidence="5">
    <location>
        <begin position="252"/>
        <end position="271"/>
    </location>
</feature>
<comment type="caution">
    <text evidence="6">The sequence shown here is derived from an EMBL/GenBank/DDBJ whole genome shotgun (WGS) entry which is preliminary data.</text>
</comment>
<dbReference type="SMART" id="SM00238">
    <property type="entry name" value="BIR"/>
    <property type="match status" value="1"/>
</dbReference>
<protein>
    <submittedName>
        <fullName evidence="6">Baculoviral IAP repeat-containing protein 5</fullName>
    </submittedName>
</protein>
<evidence type="ECO:0000256" key="2">
    <source>
        <dbReference type="ARBA" id="ARBA00022692"/>
    </source>
</evidence>
<evidence type="ECO:0000256" key="5">
    <source>
        <dbReference type="SAM" id="Phobius"/>
    </source>
</evidence>
<dbReference type="Proteomes" id="UP000830375">
    <property type="component" value="Unassembled WGS sequence"/>
</dbReference>
<feature type="transmembrane region" description="Helical" evidence="5">
    <location>
        <begin position="170"/>
        <end position="192"/>
    </location>
</feature>
<comment type="subcellular location">
    <subcellularLocation>
        <location evidence="1">Membrane</location>
        <topology evidence="1">Multi-pass membrane protein</topology>
    </subcellularLocation>
</comment>
<dbReference type="PROSITE" id="PS50143">
    <property type="entry name" value="BIR_REPEAT_2"/>
    <property type="match status" value="1"/>
</dbReference>
<keyword evidence="4 5" id="KW-0472">Membrane</keyword>
<keyword evidence="7" id="KW-1185">Reference proteome</keyword>
<name>A0ABQ8M800_LABRO</name>
<feature type="transmembrane region" description="Helical" evidence="5">
    <location>
        <begin position="204"/>
        <end position="222"/>
    </location>
</feature>
<keyword evidence="3 5" id="KW-1133">Transmembrane helix</keyword>
<evidence type="ECO:0000256" key="3">
    <source>
        <dbReference type="ARBA" id="ARBA00022989"/>
    </source>
</evidence>
<dbReference type="InterPro" id="IPR039951">
    <property type="entry name" value="TMEM114/TMEM235"/>
</dbReference>
<keyword evidence="2 5" id="KW-0812">Transmembrane</keyword>
<dbReference type="Pfam" id="PF00653">
    <property type="entry name" value="BIR"/>
    <property type="match status" value="1"/>
</dbReference>
<dbReference type="Pfam" id="PF13903">
    <property type="entry name" value="Claudin_2"/>
    <property type="match status" value="1"/>
</dbReference>
<dbReference type="InterPro" id="IPR001370">
    <property type="entry name" value="BIR_rpt"/>
</dbReference>
<dbReference type="Gene3D" id="1.20.140.150">
    <property type="match status" value="1"/>
</dbReference>
<reference evidence="6 7" key="1">
    <citation type="submission" date="2022-01" db="EMBL/GenBank/DDBJ databases">
        <title>A high-quality chromosome-level genome assembly of rohu carp, Labeo rohita.</title>
        <authorList>
            <person name="Arick M.A. II"/>
            <person name="Hsu C.-Y."/>
            <person name="Magbanua Z."/>
            <person name="Pechanova O."/>
            <person name="Grover C."/>
            <person name="Miller E."/>
            <person name="Thrash A."/>
            <person name="Ezzel L."/>
            <person name="Alam S."/>
            <person name="Benzie J."/>
            <person name="Hamilton M."/>
            <person name="Karsi A."/>
            <person name="Lawrence M.L."/>
            <person name="Peterson D.G."/>
        </authorList>
    </citation>
    <scope>NUCLEOTIDE SEQUENCE [LARGE SCALE GENOMIC DNA]</scope>
    <source>
        <strain evidence="7">BAU-BD-2019</strain>
        <tissue evidence="6">Blood</tissue>
    </source>
</reference>
<dbReference type="InterPro" id="IPR004031">
    <property type="entry name" value="PMP22/EMP/MP20/Claudin"/>
</dbReference>
<dbReference type="CDD" id="cd00022">
    <property type="entry name" value="BIR"/>
    <property type="match status" value="1"/>
</dbReference>
<gene>
    <name evidence="6" type="ORF">H4Q32_016375</name>
</gene>
<sequence length="286" mass="32305">MSLSSDDQTKMYFYENRLKTFVGWPFDEGCICTPENMAKAGFIHTPSENSPDIAQCFFCLKELEGWEPEDDPEKEHKTHSSTCDFILLKKTVDSLTKKSCTQAIDKFEEVVKIKRAQIIQTAMGEDSLALAIGTEYWYIIEDKRMNHTDPVRTNFGLWGVTDVMHRVITILLPLSLVMLVFGGICGLVSSLARSRTLLIGSASYFLLCSLLTLSGVSLYIRYSQKALEETERRMGREQMAQVHTSFGWSMGMAWISFLLEVITGLLLLLAVKLVPLTQYEETVAPI</sequence>
<accession>A0ABQ8M800</accession>
<dbReference type="PANTHER" id="PTHR20516:SF1">
    <property type="entry name" value="TRANSMEMBRANE PROTEIN 235"/>
    <property type="match status" value="1"/>
</dbReference>
<dbReference type="Gene3D" id="1.10.1170.10">
    <property type="entry name" value="Inhibitor Of Apoptosis Protein (2mihbC-IAP-1), Chain A"/>
    <property type="match status" value="1"/>
</dbReference>
<dbReference type="EMBL" id="JACTAM010000012">
    <property type="protein sequence ID" value="KAI2658331.1"/>
    <property type="molecule type" value="Genomic_DNA"/>
</dbReference>
<organism evidence="6 7">
    <name type="scientific">Labeo rohita</name>
    <name type="common">Indian major carp</name>
    <name type="synonym">Cyprinus rohita</name>
    <dbReference type="NCBI Taxonomy" id="84645"/>
    <lineage>
        <taxon>Eukaryota</taxon>
        <taxon>Metazoa</taxon>
        <taxon>Chordata</taxon>
        <taxon>Craniata</taxon>
        <taxon>Vertebrata</taxon>
        <taxon>Euteleostomi</taxon>
        <taxon>Actinopterygii</taxon>
        <taxon>Neopterygii</taxon>
        <taxon>Teleostei</taxon>
        <taxon>Ostariophysi</taxon>
        <taxon>Cypriniformes</taxon>
        <taxon>Cyprinidae</taxon>
        <taxon>Labeoninae</taxon>
        <taxon>Labeonini</taxon>
        <taxon>Labeo</taxon>
    </lineage>
</organism>
<proteinExistence type="predicted"/>